<comment type="caution">
    <text evidence="1">The sequence shown here is derived from an EMBL/GenBank/DDBJ whole genome shotgun (WGS) entry which is preliminary data.</text>
</comment>
<dbReference type="EMBL" id="JBBKXY010000001">
    <property type="protein sequence ID" value="MFD3292812.1"/>
    <property type="molecule type" value="Genomic_DNA"/>
</dbReference>
<dbReference type="Proteomes" id="UP001598112">
    <property type="component" value="Unassembled WGS sequence"/>
</dbReference>
<dbReference type="RefSeq" id="WP_201737843.1">
    <property type="nucleotide sequence ID" value="NZ_JBBKXY010000001.1"/>
</dbReference>
<gene>
    <name evidence="1" type="ORF">SKC35_03855</name>
</gene>
<name>A0ABW6D6F2_9BACT</name>
<evidence type="ECO:0000313" key="2">
    <source>
        <dbReference type="Proteomes" id="UP001598112"/>
    </source>
</evidence>
<sequence>MAVTRLKRKDRRNKAVANNKVAAIKILKARPIIKLVDVEAIKASFAK</sequence>
<keyword evidence="2" id="KW-1185">Reference proteome</keyword>
<accession>A0ABW6D6F2</accession>
<evidence type="ECO:0008006" key="3">
    <source>
        <dbReference type="Google" id="ProtNLM"/>
    </source>
</evidence>
<protein>
    <recommendedName>
        <fullName evidence="3">30S ribosomal protein S20</fullName>
    </recommendedName>
</protein>
<organism evidence="1 2">
    <name type="scientific">Aquirufa originis</name>
    <dbReference type="NCBI Taxonomy" id="3096514"/>
    <lineage>
        <taxon>Bacteria</taxon>
        <taxon>Pseudomonadati</taxon>
        <taxon>Bacteroidota</taxon>
        <taxon>Cytophagia</taxon>
        <taxon>Cytophagales</taxon>
        <taxon>Flectobacillaceae</taxon>
        <taxon>Aquirufa</taxon>
    </lineage>
</organism>
<reference evidence="1 2" key="1">
    <citation type="submission" date="2024-03" db="EMBL/GenBank/DDBJ databases">
        <title>Aquirufa genome sequencing.</title>
        <authorList>
            <person name="Pitt A."/>
            <person name="Hahn M.W."/>
        </authorList>
    </citation>
    <scope>NUCLEOTIDE SEQUENCE [LARGE SCALE GENOMIC DNA]</scope>
    <source>
        <strain evidence="1 2">KTFRIE-69F</strain>
    </source>
</reference>
<evidence type="ECO:0000313" key="1">
    <source>
        <dbReference type="EMBL" id="MFD3292812.1"/>
    </source>
</evidence>
<proteinExistence type="predicted"/>